<dbReference type="PIRSF" id="PIRSF005243">
    <property type="entry name" value="ROO"/>
    <property type="match status" value="1"/>
</dbReference>
<dbReference type="SUPFAM" id="SSF52218">
    <property type="entry name" value="Flavoproteins"/>
    <property type="match status" value="1"/>
</dbReference>
<dbReference type="PROSITE" id="PS50902">
    <property type="entry name" value="FLAVODOXIN_LIKE"/>
    <property type="match status" value="1"/>
</dbReference>
<proteinExistence type="inferred from homology"/>
<dbReference type="Pfam" id="PF00258">
    <property type="entry name" value="Flavodoxin_1"/>
    <property type="match status" value="1"/>
</dbReference>
<dbReference type="RefSeq" id="WP_039255930.1">
    <property type="nucleotide sequence ID" value="NZ_JENJ01000050.1"/>
</dbReference>
<protein>
    <submittedName>
        <fullName evidence="3">Lactamase</fullName>
    </submittedName>
</protein>
<organism evidence="3 4">
    <name type="scientific">Clostridium novyi A str. 4552</name>
    <dbReference type="NCBI Taxonomy" id="1444289"/>
    <lineage>
        <taxon>Bacteria</taxon>
        <taxon>Bacillati</taxon>
        <taxon>Bacillota</taxon>
        <taxon>Clostridia</taxon>
        <taxon>Eubacteriales</taxon>
        <taxon>Clostridiaceae</taxon>
        <taxon>Clostridium</taxon>
    </lineage>
</organism>
<dbReference type="Gene3D" id="3.40.50.360">
    <property type="match status" value="1"/>
</dbReference>
<comment type="similarity">
    <text evidence="1">In the N-terminal section; belongs to the zinc metallo-hydrolase group 3 family.</text>
</comment>
<evidence type="ECO:0000256" key="1">
    <source>
        <dbReference type="ARBA" id="ARBA00007121"/>
    </source>
</evidence>
<sequence>MKKVELKENIYWVGVLDPKLEVFDIIMETKKGTTYNSYLIDDEKVVVIDSVKDGFWEKSFENIKSIIGNRKVDYIVVQHTELDHSGSISKFLEEYPDATVIGSIAALNYLKEILNRDFKGKPITEIKELNIGKNTLKFISTPNVHWPDTMVTYVPEQHILFTCDVTGAHYCNEDGCIESNIDDKEYKNQFQYYFNCIMSPFKKFVLATLNKINDLDIDILAPSHGPIHKGENVNKALEIYRNMSTEKSVEQNIQILYVSAYHNTEAMSKYICDKLNEKGVKAEYHEITEIGIDKSLELINDCSGFLIGSPTINQDAVEPVWKVLTSICVIPSRGKVAAAFGSYGWSGEAVPMLTARLKSMKLKVVDDGFRFKFVPGKNDYKEADEFIDKFISILK</sequence>
<dbReference type="GO" id="GO:0016651">
    <property type="term" value="F:oxidoreductase activity, acting on NAD(P)H"/>
    <property type="evidence" value="ECO:0007669"/>
    <property type="project" value="UniProtKB-ARBA"/>
</dbReference>
<reference evidence="3 4" key="1">
    <citation type="submission" date="2014-01" db="EMBL/GenBank/DDBJ databases">
        <title>Plasmidome dynamics in the species complex Clostridium novyi sensu lato converts strains of independent lineages into distinctly different pathogens.</title>
        <authorList>
            <person name="Skarin H."/>
            <person name="Segerman B."/>
        </authorList>
    </citation>
    <scope>NUCLEOTIDE SEQUENCE [LARGE SCALE GENOMIC DNA]</scope>
    <source>
        <strain evidence="3 4">4552</strain>
    </source>
</reference>
<name>A0A0A0I5Q6_CLONO</name>
<dbReference type="PANTHER" id="PTHR43717:SF1">
    <property type="entry name" value="ANAEROBIC NITRIC OXIDE REDUCTASE FLAVORUBREDOXIN"/>
    <property type="match status" value="1"/>
</dbReference>
<dbReference type="InterPro" id="IPR029039">
    <property type="entry name" value="Flavoprotein-like_sf"/>
</dbReference>
<dbReference type="EMBL" id="JENJ01000050">
    <property type="protein sequence ID" value="KGM95015.1"/>
    <property type="molecule type" value="Genomic_DNA"/>
</dbReference>
<dbReference type="PANTHER" id="PTHR43717">
    <property type="entry name" value="ANAEROBIC NITRIC OXIDE REDUCTASE FLAVORUBREDOXIN"/>
    <property type="match status" value="1"/>
</dbReference>
<evidence type="ECO:0000313" key="4">
    <source>
        <dbReference type="Proteomes" id="UP000030012"/>
    </source>
</evidence>
<dbReference type="Proteomes" id="UP000030012">
    <property type="component" value="Unassembled WGS sequence"/>
</dbReference>
<dbReference type="InterPro" id="IPR001279">
    <property type="entry name" value="Metallo-B-lactamas"/>
</dbReference>
<comment type="caution">
    <text evidence="3">The sequence shown here is derived from an EMBL/GenBank/DDBJ whole genome shotgun (WGS) entry which is preliminary data.</text>
</comment>
<dbReference type="CDD" id="cd07709">
    <property type="entry name" value="flavodiiron_proteins_MBL-fold"/>
    <property type="match status" value="1"/>
</dbReference>
<accession>A0A0A0I5Q6</accession>
<dbReference type="InterPro" id="IPR008254">
    <property type="entry name" value="Flavodoxin/NO_synth"/>
</dbReference>
<dbReference type="Pfam" id="PF19583">
    <property type="entry name" value="ODP"/>
    <property type="match status" value="1"/>
</dbReference>
<dbReference type="GO" id="GO:0009055">
    <property type="term" value="F:electron transfer activity"/>
    <property type="evidence" value="ECO:0007669"/>
    <property type="project" value="InterPro"/>
</dbReference>
<evidence type="ECO:0000313" key="3">
    <source>
        <dbReference type="EMBL" id="KGM95015.1"/>
    </source>
</evidence>
<dbReference type="GO" id="GO:0010181">
    <property type="term" value="F:FMN binding"/>
    <property type="evidence" value="ECO:0007669"/>
    <property type="project" value="InterPro"/>
</dbReference>
<dbReference type="Gene3D" id="3.60.15.10">
    <property type="entry name" value="Ribonuclease Z/Hydroxyacylglutathione hydrolase-like"/>
    <property type="match status" value="1"/>
</dbReference>
<evidence type="ECO:0000259" key="2">
    <source>
        <dbReference type="PROSITE" id="PS50902"/>
    </source>
</evidence>
<dbReference type="SUPFAM" id="SSF56281">
    <property type="entry name" value="Metallo-hydrolase/oxidoreductase"/>
    <property type="match status" value="1"/>
</dbReference>
<dbReference type="InterPro" id="IPR016440">
    <property type="entry name" value="Rubredoxin-O_OxRdtase"/>
</dbReference>
<gene>
    <name evidence="3" type="ORF">Z968_10235</name>
</gene>
<dbReference type="OrthoDB" id="9807946at2"/>
<feature type="domain" description="Flavodoxin-like" evidence="2">
    <location>
        <begin position="253"/>
        <end position="391"/>
    </location>
</feature>
<dbReference type="AlphaFoldDB" id="A0A0A0I5Q6"/>
<dbReference type="SMART" id="SM00849">
    <property type="entry name" value="Lactamase_B"/>
    <property type="match status" value="1"/>
</dbReference>
<dbReference type="InterPro" id="IPR036866">
    <property type="entry name" value="RibonucZ/Hydroxyglut_hydro"/>
</dbReference>
<dbReference type="InterPro" id="IPR045761">
    <property type="entry name" value="ODP_dom"/>
</dbReference>
<dbReference type="GO" id="GO:0046872">
    <property type="term" value="F:metal ion binding"/>
    <property type="evidence" value="ECO:0007669"/>
    <property type="project" value="InterPro"/>
</dbReference>